<gene>
    <name evidence="1" type="ORF">FB391_1389</name>
</gene>
<keyword evidence="2" id="KW-1185">Reference proteome</keyword>
<dbReference type="Proteomes" id="UP000320235">
    <property type="component" value="Unassembled WGS sequence"/>
</dbReference>
<dbReference type="EMBL" id="VFPE01000002">
    <property type="protein sequence ID" value="TQM27376.1"/>
    <property type="molecule type" value="Genomic_DNA"/>
</dbReference>
<dbReference type="InterPro" id="IPR046930">
    <property type="entry name" value="HTH_60"/>
</dbReference>
<dbReference type="Pfam" id="PF20317">
    <property type="entry name" value="HTH_60"/>
    <property type="match status" value="1"/>
</dbReference>
<comment type="caution">
    <text evidence="1">The sequence shown here is derived from an EMBL/GenBank/DDBJ whole genome shotgun (WGS) entry which is preliminary data.</text>
</comment>
<protein>
    <submittedName>
        <fullName evidence="1">Uncharacterized protein</fullName>
    </submittedName>
</protein>
<organism evidence="1 2">
    <name type="scientific">Microbacterium kyungheense</name>
    <dbReference type="NCBI Taxonomy" id="1263636"/>
    <lineage>
        <taxon>Bacteria</taxon>
        <taxon>Bacillati</taxon>
        <taxon>Actinomycetota</taxon>
        <taxon>Actinomycetes</taxon>
        <taxon>Micrococcales</taxon>
        <taxon>Microbacteriaceae</taxon>
        <taxon>Microbacterium</taxon>
    </lineage>
</organism>
<sequence length="174" mass="18357">MPGEGEWFRPPPFLVEPAASQNGLMMMTHGQSVAADLKRLIAGGRISESALHAVTGIEFGKLAALLADDSSASTGVTVHGAVLSPEESARVSTLVAQLTYGLDIDDDERLQGILESLTSVVGLTLENISRLTQLDLGDLKKALSDPADLPSEAKYMLAIRGSYLVNAANLARAR</sequence>
<evidence type="ECO:0000313" key="2">
    <source>
        <dbReference type="Proteomes" id="UP000320235"/>
    </source>
</evidence>
<accession>A0A543F0P2</accession>
<dbReference type="AlphaFoldDB" id="A0A543F0P2"/>
<evidence type="ECO:0000313" key="1">
    <source>
        <dbReference type="EMBL" id="TQM27376.1"/>
    </source>
</evidence>
<reference evidence="1 2" key="1">
    <citation type="submission" date="2019-06" db="EMBL/GenBank/DDBJ databases">
        <title>Sequencing the genomes of 1000 actinobacteria strains.</title>
        <authorList>
            <person name="Klenk H.-P."/>
        </authorList>
    </citation>
    <scope>NUCLEOTIDE SEQUENCE [LARGE SCALE GENOMIC DNA]</scope>
    <source>
        <strain evidence="1 2">DSM 105492</strain>
    </source>
</reference>
<proteinExistence type="predicted"/>
<name>A0A543F0P2_9MICO</name>